<keyword evidence="5" id="KW-1185">Reference proteome</keyword>
<gene>
    <name evidence="4" type="ORF">GCM10009811_15040</name>
</gene>
<dbReference type="Proteomes" id="UP001499938">
    <property type="component" value="Unassembled WGS sequence"/>
</dbReference>
<dbReference type="PROSITE" id="PS51257">
    <property type="entry name" value="PROKAR_LIPOPROTEIN"/>
    <property type="match status" value="1"/>
</dbReference>
<sequence length="294" mass="31053">MTRRSLALALTSVLALAACGQGNGSGSNQGGMEPVKDFASVTGTYWGSAVKAPKAMVGTEQALQIRDDGFRLWVGCNVFDVTGKVDNRLLIVDRLSVTDEKCSDALAAQDKWIGEYLMKKPQVDQGGPMVAFNWDDGWFGFEKSNKAFPAPGAVAEVPGSTDLTPISGVWTASDVNKAPQKMVPGAAMTMTILSDRLMVSAGCNTLAGSARLSDNILITNGLSMTEMGCDKALMEQDDWLSKLFAGNQTKVSQDGEKLTLSWDSGSIDFTLTGPAPRPAANPDEPVSSSDSPSS</sequence>
<comment type="caution">
    <text evidence="4">The sequence shown here is derived from an EMBL/GenBank/DDBJ whole genome shotgun (WGS) entry which is preliminary data.</text>
</comment>
<dbReference type="InterPro" id="IPR053147">
    <property type="entry name" value="Hsp_HslJ-like"/>
</dbReference>
<organism evidence="4 5">
    <name type="scientific">Nostocoides veronense</name>
    <dbReference type="NCBI Taxonomy" id="330836"/>
    <lineage>
        <taxon>Bacteria</taxon>
        <taxon>Bacillati</taxon>
        <taxon>Actinomycetota</taxon>
        <taxon>Actinomycetes</taxon>
        <taxon>Micrococcales</taxon>
        <taxon>Intrasporangiaceae</taxon>
        <taxon>Nostocoides</taxon>
    </lineage>
</organism>
<evidence type="ECO:0000313" key="5">
    <source>
        <dbReference type="Proteomes" id="UP001499938"/>
    </source>
</evidence>
<dbReference type="RefSeq" id="WP_344083124.1">
    <property type="nucleotide sequence ID" value="NZ_BAAAPO010000024.1"/>
</dbReference>
<accession>A0ABN2LJY9</accession>
<dbReference type="PANTHER" id="PTHR35535">
    <property type="entry name" value="HEAT SHOCK PROTEIN HSLJ"/>
    <property type="match status" value="1"/>
</dbReference>
<dbReference type="EMBL" id="BAAAPO010000024">
    <property type="protein sequence ID" value="GAA1791160.1"/>
    <property type="molecule type" value="Genomic_DNA"/>
</dbReference>
<name>A0ABN2LJY9_9MICO</name>
<evidence type="ECO:0000256" key="1">
    <source>
        <dbReference type="SAM" id="MobiDB-lite"/>
    </source>
</evidence>
<dbReference type="Pfam" id="PF03724">
    <property type="entry name" value="META"/>
    <property type="match status" value="2"/>
</dbReference>
<evidence type="ECO:0000313" key="4">
    <source>
        <dbReference type="EMBL" id="GAA1791160.1"/>
    </source>
</evidence>
<evidence type="ECO:0000259" key="3">
    <source>
        <dbReference type="Pfam" id="PF03724"/>
    </source>
</evidence>
<keyword evidence="2" id="KW-0732">Signal</keyword>
<feature type="signal peptide" evidence="2">
    <location>
        <begin position="1"/>
        <end position="17"/>
    </location>
</feature>
<dbReference type="PANTHER" id="PTHR35535:SF2">
    <property type="entry name" value="DUF306 DOMAIN-CONTAINING PROTEIN"/>
    <property type="match status" value="1"/>
</dbReference>
<feature type="domain" description="DUF306" evidence="3">
    <location>
        <begin position="41"/>
        <end position="124"/>
    </location>
</feature>
<feature type="domain" description="DUF306" evidence="3">
    <location>
        <begin position="168"/>
        <end position="265"/>
    </location>
</feature>
<dbReference type="InterPro" id="IPR038670">
    <property type="entry name" value="HslJ-like_sf"/>
</dbReference>
<proteinExistence type="predicted"/>
<reference evidence="4 5" key="1">
    <citation type="journal article" date="2019" name="Int. J. Syst. Evol. Microbiol.">
        <title>The Global Catalogue of Microorganisms (GCM) 10K type strain sequencing project: providing services to taxonomists for standard genome sequencing and annotation.</title>
        <authorList>
            <consortium name="The Broad Institute Genomics Platform"/>
            <consortium name="The Broad Institute Genome Sequencing Center for Infectious Disease"/>
            <person name="Wu L."/>
            <person name="Ma J."/>
        </authorList>
    </citation>
    <scope>NUCLEOTIDE SEQUENCE [LARGE SCALE GENOMIC DNA]</scope>
    <source>
        <strain evidence="4 5">JCM 15592</strain>
    </source>
</reference>
<protein>
    <recommendedName>
        <fullName evidence="3">DUF306 domain-containing protein</fullName>
    </recommendedName>
</protein>
<evidence type="ECO:0000256" key="2">
    <source>
        <dbReference type="SAM" id="SignalP"/>
    </source>
</evidence>
<dbReference type="InterPro" id="IPR005184">
    <property type="entry name" value="DUF306_Meta_HslJ"/>
</dbReference>
<feature type="chain" id="PRO_5046451081" description="DUF306 domain-containing protein" evidence="2">
    <location>
        <begin position="18"/>
        <end position="294"/>
    </location>
</feature>
<feature type="region of interest" description="Disordered" evidence="1">
    <location>
        <begin position="269"/>
        <end position="294"/>
    </location>
</feature>
<dbReference type="Gene3D" id="2.40.128.270">
    <property type="match status" value="1"/>
</dbReference>